<dbReference type="Gene3D" id="3.30.460.10">
    <property type="entry name" value="Beta Polymerase, domain 2"/>
    <property type="match status" value="1"/>
</dbReference>
<evidence type="ECO:0000313" key="2">
    <source>
        <dbReference type="EMBL" id="NYD67536.1"/>
    </source>
</evidence>
<dbReference type="EMBL" id="SDPM01000001">
    <property type="protein sequence ID" value="RXZ88249.1"/>
    <property type="molecule type" value="Genomic_DNA"/>
</dbReference>
<feature type="domain" description="Polymerase nucleotidyl transferase" evidence="1">
    <location>
        <begin position="21"/>
        <end position="60"/>
    </location>
</feature>
<dbReference type="OrthoDB" id="3360502at2"/>
<evidence type="ECO:0000313" key="4">
    <source>
        <dbReference type="Proteomes" id="UP000292686"/>
    </source>
</evidence>
<name>A0A4Q2M844_9MICO</name>
<dbReference type="GO" id="GO:0016779">
    <property type="term" value="F:nucleotidyltransferase activity"/>
    <property type="evidence" value="ECO:0007669"/>
    <property type="project" value="InterPro"/>
</dbReference>
<dbReference type="EMBL" id="JACCBI010000001">
    <property type="protein sequence ID" value="NYD67536.1"/>
    <property type="molecule type" value="Genomic_DNA"/>
</dbReference>
<sequence>MTEQSPDSPQDRALAAYLESVTDDPDVLAVIAVGSHARGTARIDSDVDVYLITTDDAFEKAIAADRIAWIDRHDVDYPGGYIDIKLACPAYLAAAVERADDPTRASFEGARVVFERPEAVGIAALIAEIATLPASAWDGRIRSHVAQARLHGRYFLGQAVALGDPFLTQHAASHLALAAARAAFAANRTLLRGPKYVSATLAAVETPAGFVEAWDAVVERSTVDELTAANGRALVAMLEEWLGDRAPGENALSTFIFDNELAWLRGTVPAEYF</sequence>
<organism evidence="3 4">
    <name type="scientific">Agromyces atrinae</name>
    <dbReference type="NCBI Taxonomy" id="592376"/>
    <lineage>
        <taxon>Bacteria</taxon>
        <taxon>Bacillati</taxon>
        <taxon>Actinomycetota</taxon>
        <taxon>Actinomycetes</taxon>
        <taxon>Micrococcales</taxon>
        <taxon>Microbacteriaceae</taxon>
        <taxon>Agromyces</taxon>
    </lineage>
</organism>
<comment type="caution">
    <text evidence="3">The sequence shown here is derived from an EMBL/GenBank/DDBJ whole genome shotgun (WGS) entry which is preliminary data.</text>
</comment>
<dbReference type="CDD" id="cd05403">
    <property type="entry name" value="NT_KNTase_like"/>
    <property type="match status" value="1"/>
</dbReference>
<dbReference type="Proteomes" id="UP000581087">
    <property type="component" value="Unassembled WGS sequence"/>
</dbReference>
<evidence type="ECO:0000313" key="5">
    <source>
        <dbReference type="Proteomes" id="UP000581087"/>
    </source>
</evidence>
<dbReference type="AlphaFoldDB" id="A0A4Q2M844"/>
<evidence type="ECO:0000259" key="1">
    <source>
        <dbReference type="Pfam" id="PF01909"/>
    </source>
</evidence>
<dbReference type="SUPFAM" id="SSF81301">
    <property type="entry name" value="Nucleotidyltransferase"/>
    <property type="match status" value="1"/>
</dbReference>
<dbReference type="InterPro" id="IPR002934">
    <property type="entry name" value="Polymerase_NTP_transf_dom"/>
</dbReference>
<dbReference type="RefSeq" id="WP_129172513.1">
    <property type="nucleotide sequence ID" value="NZ_JACCBI010000001.1"/>
</dbReference>
<dbReference type="Proteomes" id="UP000292686">
    <property type="component" value="Unassembled WGS sequence"/>
</dbReference>
<gene>
    <name evidence="2" type="ORF">BJ972_002055</name>
    <name evidence="3" type="ORF">ESP50_03460</name>
</gene>
<protein>
    <submittedName>
        <fullName evidence="3">Nucleotidyltransferase domain-containing protein</fullName>
    </submittedName>
    <submittedName>
        <fullName evidence="2">Putative nucleotidyltransferase</fullName>
    </submittedName>
</protein>
<keyword evidence="3" id="KW-0808">Transferase</keyword>
<keyword evidence="4" id="KW-1185">Reference proteome</keyword>
<evidence type="ECO:0000313" key="3">
    <source>
        <dbReference type="EMBL" id="RXZ88249.1"/>
    </source>
</evidence>
<accession>A0A4Q2M844</accession>
<reference evidence="2 5" key="2">
    <citation type="submission" date="2020-07" db="EMBL/GenBank/DDBJ databases">
        <title>Sequencing the genomes of 1000 actinobacteria strains.</title>
        <authorList>
            <person name="Klenk H.-P."/>
        </authorList>
    </citation>
    <scope>NUCLEOTIDE SEQUENCE [LARGE SCALE GENOMIC DNA]</scope>
    <source>
        <strain evidence="2 5">DSM 23870</strain>
    </source>
</reference>
<dbReference type="InterPro" id="IPR043519">
    <property type="entry name" value="NT_sf"/>
</dbReference>
<dbReference type="Pfam" id="PF01909">
    <property type="entry name" value="NTP_transf_2"/>
    <property type="match status" value="1"/>
</dbReference>
<proteinExistence type="predicted"/>
<reference evidence="3 4" key="1">
    <citation type="submission" date="2019-01" db="EMBL/GenBank/DDBJ databases">
        <title>Agromyces.</title>
        <authorList>
            <person name="Li J."/>
        </authorList>
    </citation>
    <scope>NUCLEOTIDE SEQUENCE [LARGE SCALE GENOMIC DNA]</scope>
    <source>
        <strain evidence="3 4">DSM 23870</strain>
    </source>
</reference>